<dbReference type="EMBL" id="JBHOMY010000032">
    <property type="protein sequence ID" value="MFC1457789.1"/>
    <property type="molecule type" value="Genomic_DNA"/>
</dbReference>
<dbReference type="Proteomes" id="UP001593940">
    <property type="component" value="Unassembled WGS sequence"/>
</dbReference>
<protein>
    <submittedName>
        <fullName evidence="1">Uncharacterized protein</fullName>
    </submittedName>
</protein>
<name>A0ABV6Y961_9HYPH</name>
<comment type="caution">
    <text evidence="1">The sequence shown here is derived from an EMBL/GenBank/DDBJ whole genome shotgun (WGS) entry which is preliminary data.</text>
</comment>
<evidence type="ECO:0000313" key="1">
    <source>
        <dbReference type="EMBL" id="MFC1457789.1"/>
    </source>
</evidence>
<reference evidence="1 2" key="1">
    <citation type="submission" date="2024-09" db="EMBL/GenBank/DDBJ databases">
        <title>Nodulacao em especies de Leguminosae Basais da Amazonia e Caracterizacao dos Rizobios e Bacterias Associadas aos Nodulos.</title>
        <authorList>
            <person name="Jambeiro I.C.A."/>
            <person name="Lopes I.S."/>
            <person name="Aguiar E.R.G.R."/>
            <person name="Santos A.F.J."/>
            <person name="Dos Santos J.M.F."/>
            <person name="Gross E."/>
        </authorList>
    </citation>
    <scope>NUCLEOTIDE SEQUENCE [LARGE SCALE GENOMIC DNA]</scope>
    <source>
        <strain evidence="1 2">BRUESC1165</strain>
    </source>
</reference>
<accession>A0ABV6Y961</accession>
<gene>
    <name evidence="1" type="ORF">ACETIH_13870</name>
</gene>
<proteinExistence type="predicted"/>
<dbReference type="RefSeq" id="WP_377029995.1">
    <property type="nucleotide sequence ID" value="NZ_JBHOMY010000032.1"/>
</dbReference>
<keyword evidence="2" id="KW-1185">Reference proteome</keyword>
<organism evidence="1 2">
    <name type="scientific">Microvirga arabica</name>
    <dbReference type="NCBI Taxonomy" id="1128671"/>
    <lineage>
        <taxon>Bacteria</taxon>
        <taxon>Pseudomonadati</taxon>
        <taxon>Pseudomonadota</taxon>
        <taxon>Alphaproteobacteria</taxon>
        <taxon>Hyphomicrobiales</taxon>
        <taxon>Methylobacteriaceae</taxon>
        <taxon>Microvirga</taxon>
    </lineage>
</organism>
<sequence length="149" mass="16052">MRKVFVTLLAALVAGLGAVSLLPFQKLKKQYAWIDAAVASGKTFVLNDASGEISFCFVGPQGFPVATARDQFKDYWIEPTASDLLMDSTGSWTLAIASKAQGLVSFRTNPIPPGHNFPEEVVCGDTIQIAVAGEKWIVKEAPQPNRSIP</sequence>
<evidence type="ECO:0000313" key="2">
    <source>
        <dbReference type="Proteomes" id="UP001593940"/>
    </source>
</evidence>